<dbReference type="CDD" id="cd02869">
    <property type="entry name" value="PseudoU_synth_RluA_like"/>
    <property type="match status" value="1"/>
</dbReference>
<dbReference type="InterPro" id="IPR050188">
    <property type="entry name" value="RluA_PseudoU_synthase"/>
</dbReference>
<protein>
    <recommendedName>
        <fullName evidence="4">Pseudouridine synthase</fullName>
        <ecNumber evidence="4">5.4.99.-</ecNumber>
    </recommendedName>
</protein>
<reference evidence="6 7" key="1">
    <citation type="journal article" date="2016" name="Nat. Commun.">
        <title>Thousands of microbial genomes shed light on interconnected biogeochemical processes in an aquifer system.</title>
        <authorList>
            <person name="Anantharaman K."/>
            <person name="Brown C.T."/>
            <person name="Hug L.A."/>
            <person name="Sharon I."/>
            <person name="Castelle C.J."/>
            <person name="Probst A.J."/>
            <person name="Thomas B.C."/>
            <person name="Singh A."/>
            <person name="Wilkins M.J."/>
            <person name="Karaoz U."/>
            <person name="Brodie E.L."/>
            <person name="Williams K.H."/>
            <person name="Hubbard S.S."/>
            <person name="Banfield J.F."/>
        </authorList>
    </citation>
    <scope>NUCLEOTIDE SEQUENCE [LARGE SCALE GENOMIC DNA]</scope>
</reference>
<evidence type="ECO:0000256" key="4">
    <source>
        <dbReference type="RuleBase" id="RU362028"/>
    </source>
</evidence>
<feature type="active site" evidence="3">
    <location>
        <position position="65"/>
    </location>
</feature>
<gene>
    <name evidence="6" type="ORF">A3H26_02820</name>
</gene>
<dbReference type="Proteomes" id="UP000177763">
    <property type="component" value="Unassembled WGS sequence"/>
</dbReference>
<comment type="catalytic activity">
    <reaction evidence="4">
        <text>a uridine in RNA = a pseudouridine in RNA</text>
        <dbReference type="Rhea" id="RHEA:48348"/>
        <dbReference type="Rhea" id="RHEA-COMP:12068"/>
        <dbReference type="Rhea" id="RHEA-COMP:12069"/>
        <dbReference type="ChEBI" id="CHEBI:65314"/>
        <dbReference type="ChEBI" id="CHEBI:65315"/>
    </reaction>
</comment>
<dbReference type="GO" id="GO:0000455">
    <property type="term" value="P:enzyme-directed rRNA pseudouridine synthesis"/>
    <property type="evidence" value="ECO:0007669"/>
    <property type="project" value="TreeGrafter"/>
</dbReference>
<dbReference type="EC" id="5.4.99.-" evidence="4"/>
<dbReference type="InterPro" id="IPR020103">
    <property type="entry name" value="PsdUridine_synth_cat_dom_sf"/>
</dbReference>
<proteinExistence type="inferred from homology"/>
<evidence type="ECO:0000256" key="2">
    <source>
        <dbReference type="ARBA" id="ARBA00023235"/>
    </source>
</evidence>
<dbReference type="GO" id="GO:0009982">
    <property type="term" value="F:pseudouridine synthase activity"/>
    <property type="evidence" value="ECO:0007669"/>
    <property type="project" value="InterPro"/>
</dbReference>
<evidence type="ECO:0000259" key="5">
    <source>
        <dbReference type="Pfam" id="PF00849"/>
    </source>
</evidence>
<dbReference type="STRING" id="1802630.A3H26_02820"/>
<dbReference type="PANTHER" id="PTHR21600">
    <property type="entry name" value="MITOCHONDRIAL RNA PSEUDOURIDINE SYNTHASE"/>
    <property type="match status" value="1"/>
</dbReference>
<feature type="domain" description="Pseudouridine synthase RsuA/RluA-like" evidence="5">
    <location>
        <begin position="12"/>
        <end position="172"/>
    </location>
</feature>
<sequence length="231" mass="26093">MNPLDVLFEDENILVIDKPAGIVVNGVESYKGLTLQDMILEKINVFGALEDSEFKQRSGIVHRIDKETSGIVLVAKNESAFIHLKNQFLNRTIEKEYKAVVCGKVEFENIEINAPIGRNPDNFIKMAVVSGKRESLTLVRRDSEKVFGEYTYTGVTVYPKTGRTHQIRVHLTSIKHPVAGDKLYAGKSLYALSFEIFRRMMLHARKISFESPTSGELVSFESPLPKEFDLV</sequence>
<organism evidence="6 7">
    <name type="scientific">candidate division WWE3 bacterium RIFCSPLOWO2_12_FULL_36_10</name>
    <dbReference type="NCBI Taxonomy" id="1802630"/>
    <lineage>
        <taxon>Bacteria</taxon>
        <taxon>Katanobacteria</taxon>
    </lineage>
</organism>
<dbReference type="InterPro" id="IPR006145">
    <property type="entry name" value="PsdUridine_synth_RsuA/RluA"/>
</dbReference>
<comment type="similarity">
    <text evidence="1 4">Belongs to the pseudouridine synthase RluA family.</text>
</comment>
<dbReference type="EMBL" id="MEVN01000044">
    <property type="protein sequence ID" value="OGC56218.1"/>
    <property type="molecule type" value="Genomic_DNA"/>
</dbReference>
<comment type="function">
    <text evidence="4">Responsible for synthesis of pseudouridine from uracil.</text>
</comment>
<comment type="caution">
    <text evidence="6">The sequence shown here is derived from an EMBL/GenBank/DDBJ whole genome shotgun (WGS) entry which is preliminary data.</text>
</comment>
<dbReference type="GO" id="GO:0140098">
    <property type="term" value="F:catalytic activity, acting on RNA"/>
    <property type="evidence" value="ECO:0007669"/>
    <property type="project" value="UniProtKB-ARBA"/>
</dbReference>
<evidence type="ECO:0000313" key="7">
    <source>
        <dbReference type="Proteomes" id="UP000177763"/>
    </source>
</evidence>
<dbReference type="AlphaFoldDB" id="A0A1F4VH52"/>
<dbReference type="SUPFAM" id="SSF55120">
    <property type="entry name" value="Pseudouridine synthase"/>
    <property type="match status" value="1"/>
</dbReference>
<dbReference type="GO" id="GO:0003723">
    <property type="term" value="F:RNA binding"/>
    <property type="evidence" value="ECO:0007669"/>
    <property type="project" value="InterPro"/>
</dbReference>
<evidence type="ECO:0000256" key="3">
    <source>
        <dbReference type="PIRSR" id="PIRSR606225-1"/>
    </source>
</evidence>
<evidence type="ECO:0000256" key="1">
    <source>
        <dbReference type="ARBA" id="ARBA00010876"/>
    </source>
</evidence>
<dbReference type="InterPro" id="IPR006224">
    <property type="entry name" value="PsdUridine_synth_RluA-like_CS"/>
</dbReference>
<accession>A0A1F4VH52</accession>
<dbReference type="NCBIfam" id="TIGR00005">
    <property type="entry name" value="rluA_subfam"/>
    <property type="match status" value="1"/>
</dbReference>
<name>A0A1F4VH52_UNCKA</name>
<dbReference type="Pfam" id="PF00849">
    <property type="entry name" value="PseudoU_synth_2"/>
    <property type="match status" value="1"/>
</dbReference>
<evidence type="ECO:0000313" key="6">
    <source>
        <dbReference type="EMBL" id="OGC56218.1"/>
    </source>
</evidence>
<dbReference type="Gene3D" id="3.30.2350.10">
    <property type="entry name" value="Pseudouridine synthase"/>
    <property type="match status" value="1"/>
</dbReference>
<dbReference type="PROSITE" id="PS01129">
    <property type="entry name" value="PSI_RLU"/>
    <property type="match status" value="1"/>
</dbReference>
<keyword evidence="2 4" id="KW-0413">Isomerase</keyword>
<dbReference type="InterPro" id="IPR006225">
    <property type="entry name" value="PsdUridine_synth_RluC/D"/>
</dbReference>
<dbReference type="PANTHER" id="PTHR21600:SF44">
    <property type="entry name" value="RIBOSOMAL LARGE SUBUNIT PSEUDOURIDINE SYNTHASE D"/>
    <property type="match status" value="1"/>
</dbReference>